<proteinExistence type="predicted"/>
<evidence type="ECO:0000313" key="1">
    <source>
        <dbReference type="EMBL" id="KAI9560930.1"/>
    </source>
</evidence>
<keyword evidence="2" id="KW-1185">Reference proteome</keyword>
<dbReference type="EMBL" id="WJBH02000003">
    <property type="protein sequence ID" value="KAI9560930.1"/>
    <property type="molecule type" value="Genomic_DNA"/>
</dbReference>
<dbReference type="AlphaFoldDB" id="A0AAD5LFC4"/>
<comment type="caution">
    <text evidence="1">The sequence shown here is derived from an EMBL/GenBank/DDBJ whole genome shotgun (WGS) entry which is preliminary data.</text>
</comment>
<dbReference type="Proteomes" id="UP000820818">
    <property type="component" value="Linkage Group LG3"/>
</dbReference>
<evidence type="ECO:0000313" key="2">
    <source>
        <dbReference type="Proteomes" id="UP000820818"/>
    </source>
</evidence>
<accession>A0AAD5LFC4</accession>
<sequence>MTQTWSYTFLFPYEQFAPPAVHVYYKWYRLARGMVIITHPSDDIYIYRISGYLRGKIIYLQETSCA</sequence>
<gene>
    <name evidence="1" type="ORF">GHT06_011886</name>
</gene>
<protein>
    <submittedName>
        <fullName evidence="1">Uncharacterized protein</fullName>
    </submittedName>
</protein>
<name>A0AAD5LFC4_9CRUS</name>
<reference evidence="1 2" key="1">
    <citation type="submission" date="2022-05" db="EMBL/GenBank/DDBJ databases">
        <title>A multi-omics perspective on studying reproductive biology in Daphnia sinensis.</title>
        <authorList>
            <person name="Jia J."/>
        </authorList>
    </citation>
    <scope>NUCLEOTIDE SEQUENCE [LARGE SCALE GENOMIC DNA]</scope>
    <source>
        <strain evidence="1 2">WSL</strain>
    </source>
</reference>
<organism evidence="1 2">
    <name type="scientific">Daphnia sinensis</name>
    <dbReference type="NCBI Taxonomy" id="1820382"/>
    <lineage>
        <taxon>Eukaryota</taxon>
        <taxon>Metazoa</taxon>
        <taxon>Ecdysozoa</taxon>
        <taxon>Arthropoda</taxon>
        <taxon>Crustacea</taxon>
        <taxon>Branchiopoda</taxon>
        <taxon>Diplostraca</taxon>
        <taxon>Cladocera</taxon>
        <taxon>Anomopoda</taxon>
        <taxon>Daphniidae</taxon>
        <taxon>Daphnia</taxon>
        <taxon>Daphnia similis group</taxon>
    </lineage>
</organism>